<keyword evidence="1" id="KW-0472">Membrane</keyword>
<dbReference type="Pfam" id="PF13400">
    <property type="entry name" value="Tad"/>
    <property type="match status" value="1"/>
</dbReference>
<protein>
    <submittedName>
        <fullName evidence="3">Flp pilus assembly protein TadG</fullName>
    </submittedName>
</protein>
<evidence type="ECO:0000313" key="4">
    <source>
        <dbReference type="Proteomes" id="UP001206483"/>
    </source>
</evidence>
<keyword evidence="4" id="KW-1185">Reference proteome</keyword>
<dbReference type="InterPro" id="IPR028087">
    <property type="entry name" value="Tad_N"/>
</dbReference>
<sequence>MTITSRRARRGDSGSGAIALILAAILVLVVAGFFIDTGRAIHQRERASDVAEQAARYAANHISADALRAGAGVVVDTQNCTSNVQAFVLQSGFADSDAYASECTAAVGNTVSVRVRLTYHPLLMKIGNGDPQVWGHATAQAVQEH</sequence>
<evidence type="ECO:0000256" key="1">
    <source>
        <dbReference type="SAM" id="Phobius"/>
    </source>
</evidence>
<dbReference type="EMBL" id="JAMZDX010000008">
    <property type="protein sequence ID" value="MCP2313963.1"/>
    <property type="molecule type" value="Genomic_DNA"/>
</dbReference>
<keyword evidence="1" id="KW-1133">Transmembrane helix</keyword>
<gene>
    <name evidence="3" type="ORF">FHR36_007162</name>
</gene>
<dbReference type="RefSeq" id="WP_253804279.1">
    <property type="nucleotide sequence ID" value="NZ_BAAAUB010000040.1"/>
</dbReference>
<feature type="transmembrane region" description="Helical" evidence="1">
    <location>
        <begin position="16"/>
        <end position="35"/>
    </location>
</feature>
<comment type="caution">
    <text evidence="3">The sequence shown here is derived from an EMBL/GenBank/DDBJ whole genome shotgun (WGS) entry which is preliminary data.</text>
</comment>
<feature type="domain" description="Putative Flp pilus-assembly TadG-like N-terminal" evidence="2">
    <location>
        <begin position="14"/>
        <end position="60"/>
    </location>
</feature>
<keyword evidence="1" id="KW-0812">Transmembrane</keyword>
<name>A0ABT1JA73_9ACTN</name>
<accession>A0ABT1JA73</accession>
<reference evidence="3 4" key="1">
    <citation type="submission" date="2022-06" db="EMBL/GenBank/DDBJ databases">
        <title>Sequencing the genomes of 1000 actinobacteria strains.</title>
        <authorList>
            <person name="Klenk H.-P."/>
        </authorList>
    </citation>
    <scope>NUCLEOTIDE SEQUENCE [LARGE SCALE GENOMIC DNA]</scope>
    <source>
        <strain evidence="3 4">DSM 41656</strain>
    </source>
</reference>
<organism evidence="3 4">
    <name type="scientific">Kitasatospora paracochleata</name>
    <dbReference type="NCBI Taxonomy" id="58354"/>
    <lineage>
        <taxon>Bacteria</taxon>
        <taxon>Bacillati</taxon>
        <taxon>Actinomycetota</taxon>
        <taxon>Actinomycetes</taxon>
        <taxon>Kitasatosporales</taxon>
        <taxon>Streptomycetaceae</taxon>
        <taxon>Kitasatospora</taxon>
    </lineage>
</organism>
<evidence type="ECO:0000259" key="2">
    <source>
        <dbReference type="Pfam" id="PF13400"/>
    </source>
</evidence>
<dbReference type="Proteomes" id="UP001206483">
    <property type="component" value="Unassembled WGS sequence"/>
</dbReference>
<evidence type="ECO:0000313" key="3">
    <source>
        <dbReference type="EMBL" id="MCP2313963.1"/>
    </source>
</evidence>
<proteinExistence type="predicted"/>